<proteinExistence type="predicted"/>
<dbReference type="AlphaFoldDB" id="A0A0L8GYY1"/>
<sequence>MFWKFHPNQPVINIPFTSIGIYYRQGIQGMQINMKWVTYNDDKKTLYCSFCLMYALEKRQNTQMIQGCSERRHVTLRLLEHEKSHCHKLSTEVNFMDSSERFIRHSLLKEQLSLK</sequence>
<name>A0A0L8GYY1_OCTBM</name>
<gene>
    <name evidence="1" type="ORF">OCBIM_22025662mg</name>
</gene>
<organism evidence="1">
    <name type="scientific">Octopus bimaculoides</name>
    <name type="common">California two-spotted octopus</name>
    <dbReference type="NCBI Taxonomy" id="37653"/>
    <lineage>
        <taxon>Eukaryota</taxon>
        <taxon>Metazoa</taxon>
        <taxon>Spiralia</taxon>
        <taxon>Lophotrochozoa</taxon>
        <taxon>Mollusca</taxon>
        <taxon>Cephalopoda</taxon>
        <taxon>Coleoidea</taxon>
        <taxon>Octopodiformes</taxon>
        <taxon>Octopoda</taxon>
        <taxon>Incirrata</taxon>
        <taxon>Octopodidae</taxon>
        <taxon>Octopus</taxon>
    </lineage>
</organism>
<reference evidence="1" key="1">
    <citation type="submission" date="2015-07" db="EMBL/GenBank/DDBJ databases">
        <title>MeaNS - Measles Nucleotide Surveillance Program.</title>
        <authorList>
            <person name="Tran T."/>
            <person name="Druce J."/>
        </authorList>
    </citation>
    <scope>NUCLEOTIDE SEQUENCE</scope>
    <source>
        <strain evidence="1">UCB-OBI-ISO-001</strain>
        <tissue evidence="1">Gonad</tissue>
    </source>
</reference>
<protein>
    <submittedName>
        <fullName evidence="1">Uncharacterized protein</fullName>
    </submittedName>
</protein>
<evidence type="ECO:0000313" key="1">
    <source>
        <dbReference type="EMBL" id="KOF82122.1"/>
    </source>
</evidence>
<dbReference type="EMBL" id="KQ419878">
    <property type="protein sequence ID" value="KOF82122.1"/>
    <property type="molecule type" value="Genomic_DNA"/>
</dbReference>
<accession>A0A0L8GYY1</accession>